<feature type="transmembrane region" description="Helical" evidence="1">
    <location>
        <begin position="150"/>
        <end position="173"/>
    </location>
</feature>
<protein>
    <submittedName>
        <fullName evidence="3">Uncharacterized inner membrane transporter yiJE</fullName>
    </submittedName>
</protein>
<feature type="domain" description="EamA" evidence="2">
    <location>
        <begin position="11"/>
        <end position="139"/>
    </location>
</feature>
<dbReference type="GO" id="GO:0016020">
    <property type="term" value="C:membrane"/>
    <property type="evidence" value="ECO:0007669"/>
    <property type="project" value="InterPro"/>
</dbReference>
<dbReference type="RefSeq" id="WP_115733704.1">
    <property type="nucleotide sequence ID" value="NZ_BAAAVY010000019.1"/>
</dbReference>
<organism evidence="3 4">
    <name type="scientific">Aminobacter aminovorans</name>
    <name type="common">Chelatobacter heintzii</name>
    <dbReference type="NCBI Taxonomy" id="83263"/>
    <lineage>
        <taxon>Bacteria</taxon>
        <taxon>Pseudomonadati</taxon>
        <taxon>Pseudomonadota</taxon>
        <taxon>Alphaproteobacteria</taxon>
        <taxon>Hyphomicrobiales</taxon>
        <taxon>Phyllobacteriaceae</taxon>
        <taxon>Aminobacter</taxon>
    </lineage>
</organism>
<keyword evidence="1" id="KW-0812">Transmembrane</keyword>
<keyword evidence="1" id="KW-1133">Transmembrane helix</keyword>
<feature type="transmembrane region" description="Helical" evidence="1">
    <location>
        <begin position="37"/>
        <end position="58"/>
    </location>
</feature>
<evidence type="ECO:0000259" key="2">
    <source>
        <dbReference type="Pfam" id="PF00892"/>
    </source>
</evidence>
<dbReference type="EMBL" id="UFSM01000001">
    <property type="protein sequence ID" value="SUU88812.1"/>
    <property type="molecule type" value="Genomic_DNA"/>
</dbReference>
<feature type="transmembrane region" description="Helical" evidence="1">
    <location>
        <begin position="266"/>
        <end position="286"/>
    </location>
</feature>
<evidence type="ECO:0000313" key="3">
    <source>
        <dbReference type="EMBL" id="SUU88812.1"/>
    </source>
</evidence>
<evidence type="ECO:0000313" key="4">
    <source>
        <dbReference type="Proteomes" id="UP000254701"/>
    </source>
</evidence>
<dbReference type="PANTHER" id="PTHR22911">
    <property type="entry name" value="ACYL-MALONYL CONDENSING ENZYME-RELATED"/>
    <property type="match status" value="1"/>
</dbReference>
<feature type="transmembrane region" description="Helical" evidence="1">
    <location>
        <begin position="185"/>
        <end position="202"/>
    </location>
</feature>
<reference evidence="3 4" key="1">
    <citation type="submission" date="2018-06" db="EMBL/GenBank/DDBJ databases">
        <authorList>
            <consortium name="Pathogen Informatics"/>
            <person name="Doyle S."/>
        </authorList>
    </citation>
    <scope>NUCLEOTIDE SEQUENCE [LARGE SCALE GENOMIC DNA]</scope>
    <source>
        <strain evidence="3 4">NCTC10684</strain>
    </source>
</reference>
<dbReference type="PANTHER" id="PTHR22911:SF102">
    <property type="entry name" value="MEMBRANE PROTEIN"/>
    <property type="match status" value="1"/>
</dbReference>
<dbReference type="Proteomes" id="UP000254701">
    <property type="component" value="Unassembled WGS sequence"/>
</dbReference>
<feature type="transmembrane region" description="Helical" evidence="1">
    <location>
        <begin position="208"/>
        <end position="228"/>
    </location>
</feature>
<evidence type="ECO:0000256" key="1">
    <source>
        <dbReference type="SAM" id="Phobius"/>
    </source>
</evidence>
<feature type="transmembrane region" description="Helical" evidence="1">
    <location>
        <begin position="125"/>
        <end position="144"/>
    </location>
</feature>
<feature type="domain" description="EamA" evidence="2">
    <location>
        <begin position="153"/>
        <end position="282"/>
    </location>
</feature>
<dbReference type="InterPro" id="IPR000620">
    <property type="entry name" value="EamA_dom"/>
</dbReference>
<feature type="transmembrane region" description="Helical" evidence="1">
    <location>
        <begin position="94"/>
        <end position="116"/>
    </location>
</feature>
<dbReference type="SUPFAM" id="SSF103481">
    <property type="entry name" value="Multidrug resistance efflux transporter EmrE"/>
    <property type="match status" value="2"/>
</dbReference>
<dbReference type="Pfam" id="PF00892">
    <property type="entry name" value="EamA"/>
    <property type="match status" value="2"/>
</dbReference>
<proteinExistence type="predicted"/>
<accession>A0A380WKF5</accession>
<dbReference type="AlphaFoldDB" id="A0A380WKF5"/>
<feature type="transmembrane region" description="Helical" evidence="1">
    <location>
        <begin position="12"/>
        <end position="31"/>
    </location>
</feature>
<dbReference type="InterPro" id="IPR037185">
    <property type="entry name" value="EmrE-like"/>
</dbReference>
<dbReference type="OrthoDB" id="9814238at2"/>
<feature type="transmembrane region" description="Helical" evidence="1">
    <location>
        <begin position="70"/>
        <end position="88"/>
    </location>
</feature>
<feature type="transmembrane region" description="Helical" evidence="1">
    <location>
        <begin position="240"/>
        <end position="260"/>
    </location>
</feature>
<sequence length="305" mass="32487">MTNASRFPALNLAIAMAIAGTVGAFVTEAGVDPVTTVFWRCLFGSMFLGAWCLVRGYLPDRSLSRGRLARAALCGVCMVLSWTAFFAGFAKTSIAVMTIVYHIQPFFVVLIGVLFLKERVTKDQIAWMAAAFFGVVLASGLVVSDNPVTTTWMIGIAMALGGASLYAVVTILAKGLGEQRPEVTVLCQTAVGVAMLAPFANFSDPIALTSWGWLVGIGVLHTGIAYVMMFSSYPRLTTPVIGVLTFIYPVVAIIIDWTVYGHPIGIAQGIGMVLIAIATLGVRLGWRVSVRRTGTALAARNERGA</sequence>
<name>A0A380WKF5_AMIAI</name>
<gene>
    <name evidence="3" type="primary">yijE_1</name>
    <name evidence="3" type="ORF">NCTC10684_02042</name>
</gene>
<keyword evidence="1" id="KW-0472">Membrane</keyword>